<sequence length="159" mass="18875">MTSRMVFFKYERAVDNTGYLLLFTLLQVSVFNEEVPFVLSTPRRRPSLLFFYFFPSSSSSRTKTRSMVVPRHACGRARNQTKFGDADATISKLFVEWGEESRTFPSTLHIFTLVVLFCFVHHRRRRRSLFLNRIKSNRHHHHHRSLSPLHFTRIDRSID</sequence>
<evidence type="ECO:0000313" key="2">
    <source>
        <dbReference type="Proteomes" id="UP000005237"/>
    </source>
</evidence>
<dbReference type="Proteomes" id="UP000005237">
    <property type="component" value="Unassembled WGS sequence"/>
</dbReference>
<protein>
    <submittedName>
        <fullName evidence="1">Uncharacterized protein</fullName>
    </submittedName>
</protein>
<reference evidence="2" key="1">
    <citation type="submission" date="2010-08" db="EMBL/GenBank/DDBJ databases">
        <authorList>
            <consortium name="Caenorhabditis japonica Sequencing Consortium"/>
            <person name="Wilson R.K."/>
        </authorList>
    </citation>
    <scope>NUCLEOTIDE SEQUENCE [LARGE SCALE GENOMIC DNA]</scope>
    <source>
        <strain evidence="2">DF5081</strain>
    </source>
</reference>
<dbReference type="EnsemblMetazoa" id="CJA37740.1">
    <property type="protein sequence ID" value="CJA37740.1"/>
    <property type="gene ID" value="WBGene00213587"/>
</dbReference>
<keyword evidence="2" id="KW-1185">Reference proteome</keyword>
<proteinExistence type="predicted"/>
<evidence type="ECO:0000313" key="1">
    <source>
        <dbReference type="EnsemblMetazoa" id="CJA37740.1"/>
    </source>
</evidence>
<accession>A0A8R1ITD6</accession>
<reference evidence="1" key="2">
    <citation type="submission" date="2022-06" db="UniProtKB">
        <authorList>
            <consortium name="EnsemblMetazoa"/>
        </authorList>
    </citation>
    <scope>IDENTIFICATION</scope>
    <source>
        <strain evidence="1">DF5081</strain>
    </source>
</reference>
<organism evidence="1 2">
    <name type="scientific">Caenorhabditis japonica</name>
    <dbReference type="NCBI Taxonomy" id="281687"/>
    <lineage>
        <taxon>Eukaryota</taxon>
        <taxon>Metazoa</taxon>
        <taxon>Ecdysozoa</taxon>
        <taxon>Nematoda</taxon>
        <taxon>Chromadorea</taxon>
        <taxon>Rhabditida</taxon>
        <taxon>Rhabditina</taxon>
        <taxon>Rhabditomorpha</taxon>
        <taxon>Rhabditoidea</taxon>
        <taxon>Rhabditidae</taxon>
        <taxon>Peloderinae</taxon>
        <taxon>Caenorhabditis</taxon>
    </lineage>
</organism>
<dbReference type="AlphaFoldDB" id="A0A8R1ITD6"/>
<name>A0A8R1ITD6_CAEJA</name>